<accession>A0A194AGY6</accession>
<evidence type="ECO:0000313" key="2">
    <source>
        <dbReference type="EMBL" id="GAU09342.1"/>
    </source>
</evidence>
<dbReference type="Gene3D" id="2.40.10.220">
    <property type="entry name" value="predicted glycosyltransferase like domains"/>
    <property type="match status" value="1"/>
</dbReference>
<dbReference type="Pfam" id="PF07238">
    <property type="entry name" value="PilZ"/>
    <property type="match status" value="1"/>
</dbReference>
<protein>
    <recommendedName>
        <fullName evidence="1">PilZ domain-containing protein</fullName>
    </recommendedName>
</protein>
<proteinExistence type="predicted"/>
<comment type="caution">
    <text evidence="2">The sequence shown here is derived from an EMBL/GenBank/DDBJ whole genome shotgun (WGS) entry which is preliminary data.</text>
</comment>
<organism evidence="2 3">
    <name type="scientific">Desulfoplanes formicivorans</name>
    <dbReference type="NCBI Taxonomy" id="1592317"/>
    <lineage>
        <taxon>Bacteria</taxon>
        <taxon>Pseudomonadati</taxon>
        <taxon>Thermodesulfobacteriota</taxon>
        <taxon>Desulfovibrionia</taxon>
        <taxon>Desulfovibrionales</taxon>
        <taxon>Desulfoplanaceae</taxon>
        <taxon>Desulfoplanes</taxon>
    </lineage>
</organism>
<dbReference type="Proteomes" id="UP000095200">
    <property type="component" value="Unassembled WGS sequence"/>
</dbReference>
<dbReference type="GO" id="GO:0035438">
    <property type="term" value="F:cyclic-di-GMP binding"/>
    <property type="evidence" value="ECO:0007669"/>
    <property type="project" value="InterPro"/>
</dbReference>
<reference evidence="3" key="1">
    <citation type="submission" date="2016-06" db="EMBL/GenBank/DDBJ databases">
        <title>Draft genome sequence of Desulfoplanes formicivorans strain Pf12B.</title>
        <authorList>
            <person name="Watanabe M."/>
            <person name="Kojima H."/>
            <person name="Fukui M."/>
        </authorList>
    </citation>
    <scope>NUCLEOTIDE SEQUENCE [LARGE SCALE GENOMIC DNA]</scope>
    <source>
        <strain evidence="3">Pf12B</strain>
    </source>
</reference>
<gene>
    <name evidence="2" type="ORF">DPF_2065</name>
</gene>
<dbReference type="AlphaFoldDB" id="A0A194AGY6"/>
<dbReference type="InterPro" id="IPR009875">
    <property type="entry name" value="PilZ_domain"/>
</dbReference>
<dbReference type="SUPFAM" id="SSF141371">
    <property type="entry name" value="PilZ domain-like"/>
    <property type="match status" value="1"/>
</dbReference>
<evidence type="ECO:0000259" key="1">
    <source>
        <dbReference type="Pfam" id="PF07238"/>
    </source>
</evidence>
<feature type="domain" description="PilZ" evidence="1">
    <location>
        <begin position="52"/>
        <end position="161"/>
    </location>
</feature>
<evidence type="ECO:0000313" key="3">
    <source>
        <dbReference type="Proteomes" id="UP000095200"/>
    </source>
</evidence>
<dbReference type="EMBL" id="BDFE01000017">
    <property type="protein sequence ID" value="GAU09342.1"/>
    <property type="molecule type" value="Genomic_DNA"/>
</dbReference>
<name>A0A194AGY6_9BACT</name>
<keyword evidence="3" id="KW-1185">Reference proteome</keyword>
<sequence>MGKDVMISFRTNGKLREALKRKAKEEKRSLSAMIEVILYQKMAEFPTAKPSDRRGYPRKKDTLPVIIRAGNGSGKVVEGGTITNISFGGVRINMPKDVAHRIVEEEGEKDFDILFTLPDEPKPVSLRCQVRNVAEAGDTLIVGATFLQPDSPSCQSVQRHLM</sequence>